<proteinExistence type="predicted"/>
<feature type="transmembrane region" description="Helical" evidence="1">
    <location>
        <begin position="151"/>
        <end position="171"/>
    </location>
</feature>
<comment type="caution">
    <text evidence="2">The sequence shown here is derived from an EMBL/GenBank/DDBJ whole genome shotgun (WGS) entry which is preliminary data.</text>
</comment>
<evidence type="ECO:0000256" key="1">
    <source>
        <dbReference type="SAM" id="Phobius"/>
    </source>
</evidence>
<protein>
    <submittedName>
        <fullName evidence="2">Uncharacterized protein</fullName>
    </submittedName>
</protein>
<feature type="transmembrane region" description="Helical" evidence="1">
    <location>
        <begin position="243"/>
        <end position="260"/>
    </location>
</feature>
<feature type="transmembrane region" description="Helical" evidence="1">
    <location>
        <begin position="12"/>
        <end position="30"/>
    </location>
</feature>
<keyword evidence="3" id="KW-1185">Reference proteome</keyword>
<keyword evidence="1" id="KW-1133">Transmembrane helix</keyword>
<name>A0ABP0NPR9_9DINO</name>
<feature type="transmembrane region" description="Helical" evidence="1">
    <location>
        <begin position="272"/>
        <end position="292"/>
    </location>
</feature>
<accession>A0ABP0NPR9</accession>
<evidence type="ECO:0000313" key="3">
    <source>
        <dbReference type="Proteomes" id="UP001642484"/>
    </source>
</evidence>
<organism evidence="2 3">
    <name type="scientific">Durusdinium trenchii</name>
    <dbReference type="NCBI Taxonomy" id="1381693"/>
    <lineage>
        <taxon>Eukaryota</taxon>
        <taxon>Sar</taxon>
        <taxon>Alveolata</taxon>
        <taxon>Dinophyceae</taxon>
        <taxon>Suessiales</taxon>
        <taxon>Symbiodiniaceae</taxon>
        <taxon>Durusdinium</taxon>
    </lineage>
</organism>
<sequence>MLDAAMDANFALSIMLIGTVAFILTLFYLLNSNDKDVKRFSWGVLSASICTFMGVRLGTAYNANWSYYVAGPDASEESQIKAFGMLAIGWYLVLQFLLAYMCGLITGNKSRDFKSMVLNLKCWAVMLGVVTGSSSMSFFSLIQDYYKSNLLILYLMPLITFLSLHAIYAVGDSVRYRLAMLNDGMIDIYEEAFDKFSDETENVVIGLAVSHVITQTVRFHLTGTLPAPTGASRPGTEVERSDIISLASSSVLYIIIFIVLEQLMKESCFKTGIKMIMANCVAFALFYSTTWFTSEVDLTQAGVAPNQVWKTEESDVHLHGRRDVGRLCYHDLPRCIGRSGLHWACLRPKSALNGDAYCHIDWLRLEGCVCSCGRHHGAEG</sequence>
<feature type="transmembrane region" description="Helical" evidence="1">
    <location>
        <begin position="118"/>
        <end position="139"/>
    </location>
</feature>
<keyword evidence="1" id="KW-0472">Membrane</keyword>
<feature type="transmembrane region" description="Helical" evidence="1">
    <location>
        <begin position="42"/>
        <end position="63"/>
    </location>
</feature>
<reference evidence="2 3" key="1">
    <citation type="submission" date="2024-02" db="EMBL/GenBank/DDBJ databases">
        <authorList>
            <person name="Chen Y."/>
            <person name="Shah S."/>
            <person name="Dougan E. K."/>
            <person name="Thang M."/>
            <person name="Chan C."/>
        </authorList>
    </citation>
    <scope>NUCLEOTIDE SEQUENCE [LARGE SCALE GENOMIC DNA]</scope>
</reference>
<gene>
    <name evidence="2" type="ORF">CCMP2556_LOCUS32143</name>
</gene>
<evidence type="ECO:0000313" key="2">
    <source>
        <dbReference type="EMBL" id="CAK9065373.1"/>
    </source>
</evidence>
<dbReference type="EMBL" id="CAXAMN010022006">
    <property type="protein sequence ID" value="CAK9065373.1"/>
    <property type="molecule type" value="Genomic_DNA"/>
</dbReference>
<feature type="transmembrane region" description="Helical" evidence="1">
    <location>
        <begin position="83"/>
        <end position="106"/>
    </location>
</feature>
<dbReference type="Proteomes" id="UP001642484">
    <property type="component" value="Unassembled WGS sequence"/>
</dbReference>
<keyword evidence="1" id="KW-0812">Transmembrane</keyword>
<feature type="non-terminal residue" evidence="2">
    <location>
        <position position="380"/>
    </location>
</feature>